<dbReference type="KEGG" id="mbr:MONBRDRAFT_36955"/>
<evidence type="ECO:0000256" key="5">
    <source>
        <dbReference type="SAM" id="MobiDB-lite"/>
    </source>
</evidence>
<dbReference type="InterPro" id="IPR001096">
    <property type="entry name" value="Peptidase_C13"/>
</dbReference>
<dbReference type="GeneID" id="5890969"/>
<keyword evidence="4 7" id="KW-0732">Signal</keyword>
<evidence type="ECO:0000256" key="6">
    <source>
        <dbReference type="SAM" id="Phobius"/>
    </source>
</evidence>
<evidence type="ECO:0000256" key="2">
    <source>
        <dbReference type="ARBA" id="ARBA00009941"/>
    </source>
</evidence>
<dbReference type="InterPro" id="IPR028361">
    <property type="entry name" value="GPI_transamidase"/>
</dbReference>
<evidence type="ECO:0000256" key="7">
    <source>
        <dbReference type="SAM" id="SignalP"/>
    </source>
</evidence>
<dbReference type="GO" id="GO:0016255">
    <property type="term" value="P:attachment of GPI anchor to protein"/>
    <property type="evidence" value="ECO:0000318"/>
    <property type="project" value="GO_Central"/>
</dbReference>
<dbReference type="GO" id="GO:0042765">
    <property type="term" value="C:GPI-anchor transamidase complex"/>
    <property type="evidence" value="ECO:0000318"/>
    <property type="project" value="GO_Central"/>
</dbReference>
<evidence type="ECO:0000313" key="8">
    <source>
        <dbReference type="EMBL" id="EDQ89633.1"/>
    </source>
</evidence>
<proteinExistence type="inferred from homology"/>
<dbReference type="GO" id="GO:0006508">
    <property type="term" value="P:proteolysis"/>
    <property type="evidence" value="ECO:0007669"/>
    <property type="project" value="InterPro"/>
</dbReference>
<evidence type="ECO:0000313" key="9">
    <source>
        <dbReference type="Proteomes" id="UP000001357"/>
    </source>
</evidence>
<dbReference type="OMA" id="VHEDEYL"/>
<dbReference type="Proteomes" id="UP000001357">
    <property type="component" value="Unassembled WGS sequence"/>
</dbReference>
<organism evidence="8 9">
    <name type="scientific">Monosiga brevicollis</name>
    <name type="common">Choanoflagellate</name>
    <dbReference type="NCBI Taxonomy" id="81824"/>
    <lineage>
        <taxon>Eukaryota</taxon>
        <taxon>Choanoflagellata</taxon>
        <taxon>Craspedida</taxon>
        <taxon>Salpingoecidae</taxon>
        <taxon>Monosiga</taxon>
    </lineage>
</organism>
<dbReference type="GO" id="GO:0003923">
    <property type="term" value="F:GPI-anchor transamidase activity"/>
    <property type="evidence" value="ECO:0000318"/>
    <property type="project" value="GO_Central"/>
</dbReference>
<reference evidence="8 9" key="1">
    <citation type="journal article" date="2008" name="Nature">
        <title>The genome of the choanoflagellate Monosiga brevicollis and the origin of metazoans.</title>
        <authorList>
            <consortium name="JGI Sequencing"/>
            <person name="King N."/>
            <person name="Westbrook M.J."/>
            <person name="Young S.L."/>
            <person name="Kuo A."/>
            <person name="Abedin M."/>
            <person name="Chapman J."/>
            <person name="Fairclough S."/>
            <person name="Hellsten U."/>
            <person name="Isogai Y."/>
            <person name="Letunic I."/>
            <person name="Marr M."/>
            <person name="Pincus D."/>
            <person name="Putnam N."/>
            <person name="Rokas A."/>
            <person name="Wright K.J."/>
            <person name="Zuzow R."/>
            <person name="Dirks W."/>
            <person name="Good M."/>
            <person name="Goodstein D."/>
            <person name="Lemons D."/>
            <person name="Li W."/>
            <person name="Lyons J.B."/>
            <person name="Morris A."/>
            <person name="Nichols S."/>
            <person name="Richter D.J."/>
            <person name="Salamov A."/>
            <person name="Bork P."/>
            <person name="Lim W.A."/>
            <person name="Manning G."/>
            <person name="Miller W.T."/>
            <person name="McGinnis W."/>
            <person name="Shapiro H."/>
            <person name="Tjian R."/>
            <person name="Grigoriev I.V."/>
            <person name="Rokhsar D."/>
        </authorList>
    </citation>
    <scope>NUCLEOTIDE SEQUENCE [LARGE SCALE GENOMIC DNA]</scope>
    <source>
        <strain evidence="9">MX1 / ATCC 50154</strain>
    </source>
</reference>
<feature type="transmembrane region" description="Helical" evidence="6">
    <location>
        <begin position="622"/>
        <end position="641"/>
    </location>
</feature>
<keyword evidence="9" id="KW-1185">Reference proteome</keyword>
<dbReference type="PRINTS" id="PR00776">
    <property type="entry name" value="HEMOGLOBNASE"/>
</dbReference>
<keyword evidence="6" id="KW-1133">Transmembrane helix</keyword>
<feature type="region of interest" description="Disordered" evidence="5">
    <location>
        <begin position="593"/>
        <end position="612"/>
    </location>
</feature>
<evidence type="ECO:0000256" key="1">
    <source>
        <dbReference type="ARBA" id="ARBA00004687"/>
    </source>
</evidence>
<feature type="compositionally biased region" description="Pro residues" evidence="5">
    <location>
        <begin position="593"/>
        <end position="608"/>
    </location>
</feature>
<feature type="chain" id="PRO_5002744520" description="GPI-anchor transamidase" evidence="7">
    <location>
        <begin position="30"/>
        <end position="917"/>
    </location>
</feature>
<dbReference type="PANTHER" id="PTHR48067">
    <property type="entry name" value="GPI-ANCHOR TRANSAMIDASE"/>
    <property type="match status" value="1"/>
</dbReference>
<keyword evidence="6" id="KW-0472">Membrane</keyword>
<name>A9UYN1_MONBE</name>
<evidence type="ECO:0000256" key="3">
    <source>
        <dbReference type="ARBA" id="ARBA00022502"/>
    </source>
</evidence>
<dbReference type="STRING" id="81824.A9UYN1"/>
<sequence length="917" mass="100255">MAALAPPGRVLGFGVLILGLLQLSAYTTAAAVKSGNQCGTWDSCYEDAQLGTAVHSNWFIAGIKTGTWQLSRTYYNTSVAEGGCKTGAQTLVIGWGGVWMDMGDIAGIDGARGWRMDSDGVLVVVNDQTWVDKLNKDCPCGDTWKLGGSRNLQACDPGCDPIETIQQICGQYSLDCMSTYKTKAEPYAQSYSTQILYDGPPDDTIQNSSGLYQILTTYYNDDTCTSPYLRISDTGTMTIPGEGQDDTRNIDNDGLEMRHTPWTALPSNASSAQFTDYEYAFSLTNGECLYPGQQQFGICGKWTLLCSSSEGADDIAVTWAFEGDSNDKAEIGVPRILTTCTDCKSQAALGYIPVGSPGFGTIVHEDEYLRIGKFLTDANEGYDTPFGLDDQPLFYIDKCKLPETSWEINGQWHQPCSPSTELTDSVVNWTFSDDSSFQREYNLYQGGVGCASNDDLVLTAVTEGTVVSYGKLENSTQPIELSLTHLDITPLTDNMTFYLQAQCACGGTWKTKSPRSLLGGCAAGTCDDFDWLRIEPGKQSFGRYTASRTLLRLTELYATTDGLNQNFTVEDYELINVTNGLPPAPTITPFPPTGNPTPPIPTHTPTPAPAKKGKGGLSGGDIVLLIAFLSVFVYVVGGMLINYNGQGVVTTGTNDWVVIVSTSKFWYNYRHTTNALAVYHTVKRLGIPDERILLMIADNHACNPRNIKPGRLFHDRQIKDNLFGRLPRHTPRHRRLNSDASSRIFLYMTGPVSTRILMIAEPRYKEIVFVLDTCHAETMGSKIRAPHIASIGSSLRVEDSYSHQVSPHIGVSLSDEFSAHMIDILATHEHNSTLTFAELTRVMDFLADDTTQSTTGQQTGSETLASTTAPVALALTSLQMDVVWDALSSPVERTPDPSLPAMEWFMALVHRILDSIA</sequence>
<gene>
    <name evidence="8" type="ORF">MONBRDRAFT_36955</name>
</gene>
<evidence type="ECO:0008006" key="10">
    <source>
        <dbReference type="Google" id="ProtNLM"/>
    </source>
</evidence>
<accession>A9UYN1</accession>
<keyword evidence="3" id="KW-0337">GPI-anchor biosynthesis</keyword>
<dbReference type="PANTHER" id="PTHR48067:SF1">
    <property type="entry name" value="GPI-ANCHOR TRANSAMIDASE"/>
    <property type="match status" value="1"/>
</dbReference>
<dbReference type="AlphaFoldDB" id="A9UYN1"/>
<keyword evidence="6" id="KW-0812">Transmembrane</keyword>
<dbReference type="eggNOG" id="KOG1349">
    <property type="taxonomic scope" value="Eukaryota"/>
</dbReference>
<dbReference type="GO" id="GO:0006506">
    <property type="term" value="P:GPI anchor biosynthetic process"/>
    <property type="evidence" value="ECO:0007669"/>
    <property type="project" value="UniProtKB-UniPathway"/>
</dbReference>
<dbReference type="Pfam" id="PF01650">
    <property type="entry name" value="Peptidase_C13"/>
    <property type="match status" value="1"/>
</dbReference>
<comment type="pathway">
    <text evidence="1">Glycolipid biosynthesis; glycosylphosphatidylinositol-anchor biosynthesis.</text>
</comment>
<dbReference type="UniPathway" id="UPA00196"/>
<protein>
    <recommendedName>
        <fullName evidence="10">GPI-anchor transamidase</fullName>
    </recommendedName>
</protein>
<dbReference type="RefSeq" id="XP_001745662.1">
    <property type="nucleotide sequence ID" value="XM_001745610.1"/>
</dbReference>
<evidence type="ECO:0000256" key="4">
    <source>
        <dbReference type="ARBA" id="ARBA00022729"/>
    </source>
</evidence>
<dbReference type="EMBL" id="CH991550">
    <property type="protein sequence ID" value="EDQ89633.1"/>
    <property type="molecule type" value="Genomic_DNA"/>
</dbReference>
<dbReference type="InParanoid" id="A9UYN1"/>
<comment type="similarity">
    <text evidence="2">Belongs to the peptidase C13 family.</text>
</comment>
<dbReference type="MEROPS" id="C13.005"/>
<feature type="signal peptide" evidence="7">
    <location>
        <begin position="1"/>
        <end position="29"/>
    </location>
</feature>
<dbReference type="Gene3D" id="3.40.50.1460">
    <property type="match status" value="2"/>
</dbReference>